<dbReference type="EMBL" id="JAGKQQ010000001">
    <property type="protein sequence ID" value="MBP3956830.1"/>
    <property type="molecule type" value="Genomic_DNA"/>
</dbReference>
<evidence type="ECO:0000256" key="5">
    <source>
        <dbReference type="ARBA" id="ARBA00023186"/>
    </source>
</evidence>
<keyword evidence="6" id="KW-0966">Cell projection</keyword>
<reference evidence="6 7" key="1">
    <citation type="submission" date="2021-04" db="EMBL/GenBank/DDBJ databases">
        <authorList>
            <person name="Ivanova A."/>
        </authorList>
    </citation>
    <scope>NUCLEOTIDE SEQUENCE [LARGE SCALE GENOMIC DNA]</scope>
    <source>
        <strain evidence="6 7">G18</strain>
    </source>
</reference>
<keyword evidence="4" id="KW-1005">Bacterial flagellum biogenesis</keyword>
<dbReference type="PANTHER" id="PTHR34773">
    <property type="entry name" value="FLAGELLAR SECRETION CHAPERONE FLIS"/>
    <property type="match status" value="1"/>
</dbReference>
<evidence type="ECO:0000256" key="2">
    <source>
        <dbReference type="ARBA" id="ARBA00008787"/>
    </source>
</evidence>
<evidence type="ECO:0000313" key="7">
    <source>
        <dbReference type="Proteomes" id="UP000676565"/>
    </source>
</evidence>
<evidence type="ECO:0000313" key="6">
    <source>
        <dbReference type="EMBL" id="MBP3956830.1"/>
    </source>
</evidence>
<name>A0ABS5BSX4_9BACT</name>
<dbReference type="Pfam" id="PF02561">
    <property type="entry name" value="FliS"/>
    <property type="match status" value="1"/>
</dbReference>
<dbReference type="SUPFAM" id="SSF101116">
    <property type="entry name" value="Flagellar export chaperone FliS"/>
    <property type="match status" value="1"/>
</dbReference>
<evidence type="ECO:0000256" key="4">
    <source>
        <dbReference type="ARBA" id="ARBA00022795"/>
    </source>
</evidence>
<dbReference type="RefSeq" id="WP_210655326.1">
    <property type="nucleotide sequence ID" value="NZ_JAGKQQ010000001.1"/>
</dbReference>
<keyword evidence="7" id="KW-1185">Reference proteome</keyword>
<gene>
    <name evidence="6" type="ORF">J8F10_16270</name>
</gene>
<dbReference type="Proteomes" id="UP000676565">
    <property type="component" value="Unassembled WGS sequence"/>
</dbReference>
<proteinExistence type="inferred from homology"/>
<keyword evidence="6" id="KW-0282">Flagellum</keyword>
<evidence type="ECO:0000256" key="1">
    <source>
        <dbReference type="ARBA" id="ARBA00004514"/>
    </source>
</evidence>
<dbReference type="PANTHER" id="PTHR34773:SF1">
    <property type="entry name" value="FLAGELLAR SECRETION CHAPERONE FLIS"/>
    <property type="match status" value="1"/>
</dbReference>
<accession>A0ABS5BSX4</accession>
<organism evidence="6 7">
    <name type="scientific">Gemmata palustris</name>
    <dbReference type="NCBI Taxonomy" id="2822762"/>
    <lineage>
        <taxon>Bacteria</taxon>
        <taxon>Pseudomonadati</taxon>
        <taxon>Planctomycetota</taxon>
        <taxon>Planctomycetia</taxon>
        <taxon>Gemmatales</taxon>
        <taxon>Gemmataceae</taxon>
        <taxon>Gemmata</taxon>
    </lineage>
</organism>
<evidence type="ECO:0000256" key="3">
    <source>
        <dbReference type="ARBA" id="ARBA00022490"/>
    </source>
</evidence>
<dbReference type="Gene3D" id="1.20.120.340">
    <property type="entry name" value="Flagellar protein FliS"/>
    <property type="match status" value="1"/>
</dbReference>
<comment type="caution">
    <text evidence="6">The sequence shown here is derived from an EMBL/GenBank/DDBJ whole genome shotgun (WGS) entry which is preliminary data.</text>
</comment>
<comment type="subcellular location">
    <subcellularLocation>
        <location evidence="1">Cytoplasm</location>
        <location evidence="1">Cytosol</location>
    </subcellularLocation>
</comment>
<comment type="similarity">
    <text evidence="2">Belongs to the FliS family.</text>
</comment>
<keyword evidence="6" id="KW-0969">Cilium</keyword>
<keyword evidence="3" id="KW-0963">Cytoplasm</keyword>
<dbReference type="InterPro" id="IPR003713">
    <property type="entry name" value="FliS"/>
</dbReference>
<protein>
    <submittedName>
        <fullName evidence="6">Flagellar protein FliS</fullName>
    </submittedName>
</protein>
<sequence>MNAYRRYQQTQPDTGWTRMDLLLALYDKALEHLDRAEAALGAGDTSGAVARVSKTQHIIMALADGVRVEVNPEVNTNILRLYEFAVTTLSKPTVESVASARKILRTLREGFEAVRVEANELERAGKVAAMQSGQLVAATA</sequence>
<dbReference type="InterPro" id="IPR036584">
    <property type="entry name" value="FliS_sf"/>
</dbReference>
<keyword evidence="5" id="KW-0143">Chaperone</keyword>